<dbReference type="STRING" id="545619.SAMN04489860_2388"/>
<evidence type="ECO:0000313" key="9">
    <source>
        <dbReference type="EMBL" id="SDS79569.1"/>
    </source>
</evidence>
<evidence type="ECO:0000256" key="7">
    <source>
        <dbReference type="SAM" id="Phobius"/>
    </source>
</evidence>
<proteinExistence type="predicted"/>
<dbReference type="eggNOG" id="ENOG50330UF">
    <property type="taxonomic scope" value="Bacteria"/>
</dbReference>
<keyword evidence="5 7" id="KW-0472">Membrane</keyword>
<dbReference type="OrthoDB" id="9342687at2"/>
<feature type="domain" description="DUF3817" evidence="8">
    <location>
        <begin position="44"/>
        <end position="139"/>
    </location>
</feature>
<keyword evidence="10" id="KW-1185">Reference proteome</keyword>
<evidence type="ECO:0000256" key="2">
    <source>
        <dbReference type="ARBA" id="ARBA00022475"/>
    </source>
</evidence>
<keyword evidence="4 7" id="KW-1133">Transmembrane helix</keyword>
<feature type="transmembrane region" description="Helical" evidence="7">
    <location>
        <begin position="87"/>
        <end position="107"/>
    </location>
</feature>
<dbReference type="Proteomes" id="UP000185663">
    <property type="component" value="Chromosome I"/>
</dbReference>
<feature type="compositionally biased region" description="Low complexity" evidence="6">
    <location>
        <begin position="9"/>
        <end position="21"/>
    </location>
</feature>
<dbReference type="EMBL" id="LT629776">
    <property type="protein sequence ID" value="SDS79569.1"/>
    <property type="molecule type" value="Genomic_DNA"/>
</dbReference>
<feature type="transmembrane region" description="Helical" evidence="7">
    <location>
        <begin position="49"/>
        <end position="67"/>
    </location>
</feature>
<evidence type="ECO:0000256" key="1">
    <source>
        <dbReference type="ARBA" id="ARBA00004651"/>
    </source>
</evidence>
<evidence type="ECO:0000256" key="5">
    <source>
        <dbReference type="ARBA" id="ARBA00023136"/>
    </source>
</evidence>
<keyword evidence="2" id="KW-1003">Cell membrane</keyword>
<organism evidence="9 10">
    <name type="scientific">Paraoerskovia marina</name>
    <dbReference type="NCBI Taxonomy" id="545619"/>
    <lineage>
        <taxon>Bacteria</taxon>
        <taxon>Bacillati</taxon>
        <taxon>Actinomycetota</taxon>
        <taxon>Actinomycetes</taxon>
        <taxon>Micrococcales</taxon>
        <taxon>Cellulomonadaceae</taxon>
        <taxon>Paraoerskovia</taxon>
    </lineage>
</organism>
<reference evidence="9 10" key="1">
    <citation type="submission" date="2016-10" db="EMBL/GenBank/DDBJ databases">
        <authorList>
            <person name="de Groot N.N."/>
        </authorList>
    </citation>
    <scope>NUCLEOTIDE SEQUENCE [LARGE SCALE GENOMIC DNA]</scope>
    <source>
        <strain evidence="9 10">DSM 22126</strain>
    </source>
</reference>
<gene>
    <name evidence="9" type="ORF">SAMN04489860_2388</name>
</gene>
<dbReference type="NCBIfam" id="TIGR03954">
    <property type="entry name" value="integ_memb_HG"/>
    <property type="match status" value="1"/>
</dbReference>
<accession>A0A1H1V5K8</accession>
<feature type="transmembrane region" description="Helical" evidence="7">
    <location>
        <begin position="114"/>
        <end position="133"/>
    </location>
</feature>
<evidence type="ECO:0000259" key="8">
    <source>
        <dbReference type="Pfam" id="PF12823"/>
    </source>
</evidence>
<dbReference type="AlphaFoldDB" id="A0A1H1V5K8"/>
<sequence>MSTPDREAAAQTTTPAADAAAATTTAGPSDAEVQAAIAKARGALARYRFMALITGVMLLVLCAEMIYKYLLIGVLGMSDAALPYIEWIPFAHGWIYVLYLVTVLDLWAKMRWSFGRLVTMVLAGVVPVMSFVLEKNVHRDTQARLDALEARVA</sequence>
<evidence type="ECO:0000313" key="10">
    <source>
        <dbReference type="Proteomes" id="UP000185663"/>
    </source>
</evidence>
<protein>
    <submittedName>
        <fullName evidence="9">Integral membrane protein</fullName>
    </submittedName>
</protein>
<evidence type="ECO:0000256" key="4">
    <source>
        <dbReference type="ARBA" id="ARBA00022989"/>
    </source>
</evidence>
<dbReference type="Pfam" id="PF12823">
    <property type="entry name" value="DUF3817"/>
    <property type="match status" value="1"/>
</dbReference>
<dbReference type="RefSeq" id="WP_083372643.1">
    <property type="nucleotide sequence ID" value="NZ_LT629776.1"/>
</dbReference>
<evidence type="ECO:0000256" key="3">
    <source>
        <dbReference type="ARBA" id="ARBA00022692"/>
    </source>
</evidence>
<dbReference type="InterPro" id="IPR023845">
    <property type="entry name" value="DUF3817_TM"/>
</dbReference>
<name>A0A1H1V5K8_9CELL</name>
<evidence type="ECO:0000256" key="6">
    <source>
        <dbReference type="SAM" id="MobiDB-lite"/>
    </source>
</evidence>
<feature type="region of interest" description="Disordered" evidence="6">
    <location>
        <begin position="1"/>
        <end position="21"/>
    </location>
</feature>
<comment type="subcellular location">
    <subcellularLocation>
        <location evidence="1">Cell membrane</location>
        <topology evidence="1">Multi-pass membrane protein</topology>
    </subcellularLocation>
</comment>
<dbReference type="GO" id="GO:0005886">
    <property type="term" value="C:plasma membrane"/>
    <property type="evidence" value="ECO:0007669"/>
    <property type="project" value="UniProtKB-SubCell"/>
</dbReference>
<keyword evidence="3 7" id="KW-0812">Transmembrane</keyword>
<dbReference type="PANTHER" id="PTHR40077:SF2">
    <property type="entry name" value="MEMBRANE PROTEIN"/>
    <property type="match status" value="1"/>
</dbReference>
<dbReference type="PANTHER" id="PTHR40077">
    <property type="entry name" value="MEMBRANE PROTEIN-RELATED"/>
    <property type="match status" value="1"/>
</dbReference>